<name>A0AAW1PWQ1_9CHLO</name>
<protein>
    <recommendedName>
        <fullName evidence="4">RING-type domain-containing protein</fullName>
    </recommendedName>
</protein>
<evidence type="ECO:0000313" key="2">
    <source>
        <dbReference type="EMBL" id="KAK9814014.1"/>
    </source>
</evidence>
<sequence>MSRPNAWKRPSVSSDDKLPQGGSFATALFADYLAEYQGLQEAQQKDSDDSHTLARLKQHLSGQHSRMAVCLICLEDIEADAAVWECRQSCYCMVHLLCIQAWGRQQIQSSTARASQSEANGHTGQTQTAQAVTWACPKPLSPMPTRSESILFLWQGECAAPVQPGSLELWQAVRQAPGLWAPLPPALPCRGLPSMQPLQSADVRVRRRNKDIALQ</sequence>
<dbReference type="InterPro" id="IPR034078">
    <property type="entry name" value="NFX1_fam"/>
</dbReference>
<dbReference type="PANTHER" id="PTHR12360:SF1">
    <property type="entry name" value="NF-X1-TYPE ZINC FINGER PROTEIN NFXL1"/>
    <property type="match status" value="1"/>
</dbReference>
<evidence type="ECO:0000313" key="3">
    <source>
        <dbReference type="Proteomes" id="UP001465755"/>
    </source>
</evidence>
<dbReference type="EMBL" id="JALJOQ010000002">
    <property type="protein sequence ID" value="KAK9814014.1"/>
    <property type="molecule type" value="Genomic_DNA"/>
</dbReference>
<keyword evidence="3" id="KW-1185">Reference proteome</keyword>
<evidence type="ECO:0008006" key="4">
    <source>
        <dbReference type="Google" id="ProtNLM"/>
    </source>
</evidence>
<comment type="caution">
    <text evidence="2">The sequence shown here is derived from an EMBL/GenBank/DDBJ whole genome shotgun (WGS) entry which is preliminary data.</text>
</comment>
<organism evidence="2 3">
    <name type="scientific">Symbiochloris irregularis</name>
    <dbReference type="NCBI Taxonomy" id="706552"/>
    <lineage>
        <taxon>Eukaryota</taxon>
        <taxon>Viridiplantae</taxon>
        <taxon>Chlorophyta</taxon>
        <taxon>core chlorophytes</taxon>
        <taxon>Trebouxiophyceae</taxon>
        <taxon>Trebouxiales</taxon>
        <taxon>Trebouxiaceae</taxon>
        <taxon>Symbiochloris</taxon>
    </lineage>
</organism>
<dbReference type="Gene3D" id="3.30.40.10">
    <property type="entry name" value="Zinc/RING finger domain, C3HC4 (zinc finger)"/>
    <property type="match status" value="1"/>
</dbReference>
<proteinExistence type="predicted"/>
<evidence type="ECO:0000256" key="1">
    <source>
        <dbReference type="SAM" id="MobiDB-lite"/>
    </source>
</evidence>
<dbReference type="InterPro" id="IPR013083">
    <property type="entry name" value="Znf_RING/FYVE/PHD"/>
</dbReference>
<dbReference type="Proteomes" id="UP001465755">
    <property type="component" value="Unassembled WGS sequence"/>
</dbReference>
<accession>A0AAW1PWQ1</accession>
<dbReference type="GO" id="GO:0000981">
    <property type="term" value="F:DNA-binding transcription factor activity, RNA polymerase II-specific"/>
    <property type="evidence" value="ECO:0007669"/>
    <property type="project" value="TreeGrafter"/>
</dbReference>
<dbReference type="GO" id="GO:0005634">
    <property type="term" value="C:nucleus"/>
    <property type="evidence" value="ECO:0007669"/>
    <property type="project" value="TreeGrafter"/>
</dbReference>
<reference evidence="2 3" key="1">
    <citation type="journal article" date="2024" name="Nat. Commun.">
        <title>Phylogenomics reveals the evolutionary origins of lichenization in chlorophyte algae.</title>
        <authorList>
            <person name="Puginier C."/>
            <person name="Libourel C."/>
            <person name="Otte J."/>
            <person name="Skaloud P."/>
            <person name="Haon M."/>
            <person name="Grisel S."/>
            <person name="Petersen M."/>
            <person name="Berrin J.G."/>
            <person name="Delaux P.M."/>
            <person name="Dal Grande F."/>
            <person name="Keller J."/>
        </authorList>
    </citation>
    <scope>NUCLEOTIDE SEQUENCE [LARGE SCALE GENOMIC DNA]</scope>
    <source>
        <strain evidence="2 3">SAG 2036</strain>
    </source>
</reference>
<dbReference type="AlphaFoldDB" id="A0AAW1PWQ1"/>
<dbReference type="PANTHER" id="PTHR12360">
    <property type="entry name" value="NUCLEAR TRANSCRIPTION FACTOR, X-BOX BINDING 1 NFX1"/>
    <property type="match status" value="1"/>
</dbReference>
<gene>
    <name evidence="2" type="ORF">WJX73_009179</name>
</gene>
<feature type="region of interest" description="Disordered" evidence="1">
    <location>
        <begin position="1"/>
        <end position="20"/>
    </location>
</feature>
<dbReference type="GO" id="GO:0000977">
    <property type="term" value="F:RNA polymerase II transcription regulatory region sequence-specific DNA binding"/>
    <property type="evidence" value="ECO:0007669"/>
    <property type="project" value="TreeGrafter"/>
</dbReference>